<keyword evidence="2" id="KW-1185">Reference proteome</keyword>
<dbReference type="InterPro" id="IPR007110">
    <property type="entry name" value="Ig-like_dom"/>
</dbReference>
<proteinExistence type="predicted"/>
<dbReference type="InterPro" id="IPR013783">
    <property type="entry name" value="Ig-like_fold"/>
</dbReference>
<evidence type="ECO:0000313" key="3">
    <source>
        <dbReference type="WBParaSite" id="SPAL_0000694400.1"/>
    </source>
</evidence>
<dbReference type="SUPFAM" id="SSF48726">
    <property type="entry name" value="Immunoglobulin"/>
    <property type="match status" value="1"/>
</dbReference>
<dbReference type="WBParaSite" id="SPAL_0000694400.1">
    <property type="protein sequence ID" value="SPAL_0000694400.1"/>
    <property type="gene ID" value="SPAL_0000694400"/>
</dbReference>
<feature type="domain" description="Ig-like" evidence="1">
    <location>
        <begin position="52"/>
        <end position="104"/>
    </location>
</feature>
<dbReference type="Proteomes" id="UP000046392">
    <property type="component" value="Unplaced"/>
</dbReference>
<dbReference type="Gene3D" id="2.60.40.10">
    <property type="entry name" value="Immunoglobulins"/>
    <property type="match status" value="1"/>
</dbReference>
<evidence type="ECO:0000259" key="1">
    <source>
        <dbReference type="PROSITE" id="PS50835"/>
    </source>
</evidence>
<evidence type="ECO:0000313" key="2">
    <source>
        <dbReference type="Proteomes" id="UP000046392"/>
    </source>
</evidence>
<sequence>MTNFSISKLLFNTILFFFQLTTILSLNIKNTINLGSLVKQYSDNDVAMLYKLKCQNQITPINNSIIWMYNNSEILPPNLNDKDKSTLLISNITEKDTGLYDCCVLDVDNMYICYRQTLRVLYKAPVFAIDMRAKNSTIIQKNANVYLWLFNDSFSNINCSFNEKILPSNVFTNIANLPPDISLEYKDMFINKTSLENTGNYSCIGSAINRRVTISFYIHINSSSYIQKNKNLCYFNEKNSHQAIDYIKIINFSIYGIFLRK</sequence>
<dbReference type="AlphaFoldDB" id="A0A0N5BLZ7"/>
<name>A0A0N5BLZ7_STREA</name>
<accession>A0A0N5BLZ7</accession>
<dbReference type="InterPro" id="IPR036179">
    <property type="entry name" value="Ig-like_dom_sf"/>
</dbReference>
<dbReference type="PROSITE" id="PS50835">
    <property type="entry name" value="IG_LIKE"/>
    <property type="match status" value="1"/>
</dbReference>
<protein>
    <submittedName>
        <fullName evidence="3">Ig-like domain-containing protein</fullName>
    </submittedName>
</protein>
<organism evidence="2 3">
    <name type="scientific">Strongyloides papillosus</name>
    <name type="common">Intestinal threadworm</name>
    <dbReference type="NCBI Taxonomy" id="174720"/>
    <lineage>
        <taxon>Eukaryota</taxon>
        <taxon>Metazoa</taxon>
        <taxon>Ecdysozoa</taxon>
        <taxon>Nematoda</taxon>
        <taxon>Chromadorea</taxon>
        <taxon>Rhabditida</taxon>
        <taxon>Tylenchina</taxon>
        <taxon>Panagrolaimomorpha</taxon>
        <taxon>Strongyloidoidea</taxon>
        <taxon>Strongyloididae</taxon>
        <taxon>Strongyloides</taxon>
    </lineage>
</organism>
<reference evidence="3" key="1">
    <citation type="submission" date="2017-02" db="UniProtKB">
        <authorList>
            <consortium name="WormBaseParasite"/>
        </authorList>
    </citation>
    <scope>IDENTIFICATION</scope>
</reference>